<keyword evidence="1" id="KW-0677">Repeat</keyword>
<organism evidence="5 6">
    <name type="scientific">Favolaschia claudopus</name>
    <dbReference type="NCBI Taxonomy" id="2862362"/>
    <lineage>
        <taxon>Eukaryota</taxon>
        <taxon>Fungi</taxon>
        <taxon>Dikarya</taxon>
        <taxon>Basidiomycota</taxon>
        <taxon>Agaricomycotina</taxon>
        <taxon>Agaricomycetes</taxon>
        <taxon>Agaricomycetidae</taxon>
        <taxon>Agaricales</taxon>
        <taxon>Marasmiineae</taxon>
        <taxon>Mycenaceae</taxon>
        <taxon>Favolaschia</taxon>
    </lineage>
</organism>
<dbReference type="InterPro" id="IPR013105">
    <property type="entry name" value="TPR_2"/>
</dbReference>
<protein>
    <submittedName>
        <fullName evidence="5">Serine/threonine protein phosphatase 5</fullName>
    </submittedName>
</protein>
<feature type="compositionally biased region" description="Basic and acidic residues" evidence="4">
    <location>
        <begin position="52"/>
        <end position="64"/>
    </location>
</feature>
<dbReference type="GO" id="GO:0072380">
    <property type="term" value="C:TRC complex"/>
    <property type="evidence" value="ECO:0007669"/>
    <property type="project" value="TreeGrafter"/>
</dbReference>
<dbReference type="InterPro" id="IPR011990">
    <property type="entry name" value="TPR-like_helical_dom_sf"/>
</dbReference>
<dbReference type="SMART" id="SM00028">
    <property type="entry name" value="TPR"/>
    <property type="match status" value="3"/>
</dbReference>
<evidence type="ECO:0000256" key="4">
    <source>
        <dbReference type="SAM" id="MobiDB-lite"/>
    </source>
</evidence>
<evidence type="ECO:0000256" key="2">
    <source>
        <dbReference type="ARBA" id="ARBA00022803"/>
    </source>
</evidence>
<evidence type="ECO:0000256" key="3">
    <source>
        <dbReference type="PROSITE-ProRule" id="PRU00339"/>
    </source>
</evidence>
<dbReference type="EMBL" id="JAWWNJ010000083">
    <property type="protein sequence ID" value="KAK7001299.1"/>
    <property type="molecule type" value="Genomic_DNA"/>
</dbReference>
<dbReference type="InterPro" id="IPR019734">
    <property type="entry name" value="TPR_rpt"/>
</dbReference>
<keyword evidence="2 3" id="KW-0802">TPR repeat</keyword>
<dbReference type="PANTHER" id="PTHR45831">
    <property type="entry name" value="LD24721P"/>
    <property type="match status" value="1"/>
</dbReference>
<accession>A0AAW0A566</accession>
<dbReference type="Gene3D" id="1.25.40.10">
    <property type="entry name" value="Tetratricopeptide repeat domain"/>
    <property type="match status" value="1"/>
</dbReference>
<evidence type="ECO:0000313" key="5">
    <source>
        <dbReference type="EMBL" id="KAK7001299.1"/>
    </source>
</evidence>
<reference evidence="5 6" key="1">
    <citation type="journal article" date="2024" name="J Genomics">
        <title>Draft genome sequencing and assembly of Favolaschia claudopus CIRM-BRFM 2984 isolated from oak limbs.</title>
        <authorList>
            <person name="Navarro D."/>
            <person name="Drula E."/>
            <person name="Chaduli D."/>
            <person name="Cazenave R."/>
            <person name="Ahrendt S."/>
            <person name="Wang J."/>
            <person name="Lipzen A."/>
            <person name="Daum C."/>
            <person name="Barry K."/>
            <person name="Grigoriev I.V."/>
            <person name="Favel A."/>
            <person name="Rosso M.N."/>
            <person name="Martin F."/>
        </authorList>
    </citation>
    <scope>NUCLEOTIDE SEQUENCE [LARGE SCALE GENOMIC DNA]</scope>
    <source>
        <strain evidence="5 6">CIRM-BRFM 2984</strain>
    </source>
</reference>
<gene>
    <name evidence="5" type="ORF">R3P38DRAFT_3048388</name>
</gene>
<dbReference type="Pfam" id="PF07719">
    <property type="entry name" value="TPR_2"/>
    <property type="match status" value="1"/>
</dbReference>
<feature type="repeat" description="TPR" evidence="3">
    <location>
        <begin position="154"/>
        <end position="187"/>
    </location>
</feature>
<dbReference type="Proteomes" id="UP001362999">
    <property type="component" value="Unassembled WGS sequence"/>
</dbReference>
<name>A0AAW0A566_9AGAR</name>
<dbReference type="AlphaFoldDB" id="A0AAW0A566"/>
<keyword evidence="6" id="KW-1185">Reference proteome</keyword>
<dbReference type="GO" id="GO:0060090">
    <property type="term" value="F:molecular adaptor activity"/>
    <property type="evidence" value="ECO:0007669"/>
    <property type="project" value="TreeGrafter"/>
</dbReference>
<evidence type="ECO:0000313" key="6">
    <source>
        <dbReference type="Proteomes" id="UP001362999"/>
    </source>
</evidence>
<dbReference type="GO" id="GO:0006620">
    <property type="term" value="P:post-translational protein targeting to endoplasmic reticulum membrane"/>
    <property type="evidence" value="ECO:0007669"/>
    <property type="project" value="TreeGrafter"/>
</dbReference>
<dbReference type="GO" id="GO:0016020">
    <property type="term" value="C:membrane"/>
    <property type="evidence" value="ECO:0007669"/>
    <property type="project" value="TreeGrafter"/>
</dbReference>
<comment type="caution">
    <text evidence="5">The sequence shown here is derived from an EMBL/GenBank/DDBJ whole genome shotgun (WGS) entry which is preliminary data.</text>
</comment>
<dbReference type="PANTHER" id="PTHR45831:SF2">
    <property type="entry name" value="LD24721P"/>
    <property type="match status" value="1"/>
</dbReference>
<proteinExistence type="predicted"/>
<dbReference type="SUPFAM" id="SSF48452">
    <property type="entry name" value="TPR-like"/>
    <property type="match status" value="1"/>
</dbReference>
<dbReference type="PROSITE" id="PS50005">
    <property type="entry name" value="TPR"/>
    <property type="match status" value="1"/>
</dbReference>
<evidence type="ECO:0000256" key="1">
    <source>
        <dbReference type="ARBA" id="ARBA00022737"/>
    </source>
</evidence>
<feature type="region of interest" description="Disordered" evidence="4">
    <location>
        <begin position="1"/>
        <end position="73"/>
    </location>
</feature>
<dbReference type="InterPro" id="IPR047150">
    <property type="entry name" value="SGT"/>
</dbReference>
<sequence>MFKPGDKFNPYDPAAFDLGPDGPQQRAAGGTSPMSSDMLKNPSQMEAILKMMLRESAAERERTGETPQEQMMREKREWAEADAKSAQLKSEGNDAFKAGDYQSAFVLYTACMHLSGHEPLYFLNRAAVALKLKLYKTAAEDALLATKKGDYNAAKAHFRRGQAKFFLGDWTEAEKEYQIALELQPGDPSILERVDELKKVQSLSADEQAAWIAAQKPTTESDIFGGPGTLQRKVKEVLNR</sequence>